<evidence type="ECO:0000313" key="3">
    <source>
        <dbReference type="EMBL" id="KAG5421074.1"/>
    </source>
</evidence>
<reference evidence="3 4" key="1">
    <citation type="submission" date="2020-12" db="EMBL/GenBank/DDBJ databases">
        <title>Effect of drift, selection, and recombination on the evolution of hybrid genomes in Candida yeast pathogens.</title>
        <authorList>
            <person name="Mixao V."/>
            <person name="Ksiezopolska E."/>
            <person name="Saus E."/>
            <person name="Boekhout T."/>
            <person name="Gacser A."/>
            <person name="Gabaldon T."/>
        </authorList>
    </citation>
    <scope>NUCLEOTIDE SEQUENCE [LARGE SCALE GENOMIC DNA]</scope>
    <source>
        <strain evidence="3 4">BP57</strain>
    </source>
</reference>
<sequence length="211" mass="24828">MSDDLDRILSIEESALNRNNEIDRILRCNESDFFAITEINPLVTSLDSIPSLITKIYRKKSLLIHPDKTDHPRASEAFDRLKKAQKSLAATDANDEEFKEKQRLVSIYATFQSDDIPTSFNDPVNVKIRLQVNEIIENELAHFELEKLAKISEETRKNEMQKHMKEEKELKRKIENEWEQTRDSRVQNWRKYSNKIEKKSKKKKSKPKVLA</sequence>
<dbReference type="Proteomes" id="UP000669133">
    <property type="component" value="Unassembled WGS sequence"/>
</dbReference>
<gene>
    <name evidence="3" type="ORF">I9W82_000164</name>
</gene>
<dbReference type="OrthoDB" id="342454at2759"/>
<keyword evidence="4" id="KW-1185">Reference proteome</keyword>
<feature type="region of interest" description="Disordered" evidence="1">
    <location>
        <begin position="156"/>
        <end position="211"/>
    </location>
</feature>
<dbReference type="PANTHER" id="PTHR46620:SF1">
    <property type="entry name" value="J DOMAIN-CONTAINING PROTEIN SPF31"/>
    <property type="match status" value="1"/>
</dbReference>
<dbReference type="InterPro" id="IPR001623">
    <property type="entry name" value="DnaJ_domain"/>
</dbReference>
<name>A0A8H7ZIA8_9ASCO</name>
<dbReference type="EMBL" id="JAEOAQ010000001">
    <property type="protein sequence ID" value="KAG5421074.1"/>
    <property type="molecule type" value="Genomic_DNA"/>
</dbReference>
<dbReference type="PROSITE" id="PS50076">
    <property type="entry name" value="DNAJ_2"/>
    <property type="match status" value="1"/>
</dbReference>
<dbReference type="CDD" id="cd06257">
    <property type="entry name" value="DnaJ"/>
    <property type="match status" value="1"/>
</dbReference>
<feature type="compositionally biased region" description="Basic and acidic residues" evidence="1">
    <location>
        <begin position="156"/>
        <end position="185"/>
    </location>
</feature>
<protein>
    <submittedName>
        <fullName evidence="3">Spf31</fullName>
    </submittedName>
</protein>
<feature type="compositionally biased region" description="Basic residues" evidence="1">
    <location>
        <begin position="198"/>
        <end position="211"/>
    </location>
</feature>
<dbReference type="InterPro" id="IPR036869">
    <property type="entry name" value="J_dom_sf"/>
</dbReference>
<comment type="caution">
    <text evidence="3">The sequence shown here is derived from an EMBL/GenBank/DDBJ whole genome shotgun (WGS) entry which is preliminary data.</text>
</comment>
<organism evidence="3 4">
    <name type="scientific">Candida metapsilosis</name>
    <dbReference type="NCBI Taxonomy" id="273372"/>
    <lineage>
        <taxon>Eukaryota</taxon>
        <taxon>Fungi</taxon>
        <taxon>Dikarya</taxon>
        <taxon>Ascomycota</taxon>
        <taxon>Saccharomycotina</taxon>
        <taxon>Pichiomycetes</taxon>
        <taxon>Debaryomycetaceae</taxon>
        <taxon>Candida/Lodderomyces clade</taxon>
        <taxon>Candida</taxon>
    </lineage>
</organism>
<dbReference type="Gene3D" id="1.10.287.110">
    <property type="entry name" value="DnaJ domain"/>
    <property type="match status" value="1"/>
</dbReference>
<proteinExistence type="predicted"/>
<dbReference type="AlphaFoldDB" id="A0A8H7ZIA8"/>
<evidence type="ECO:0000259" key="2">
    <source>
        <dbReference type="PROSITE" id="PS50076"/>
    </source>
</evidence>
<dbReference type="GeneID" id="93648793"/>
<dbReference type="Pfam" id="PF00226">
    <property type="entry name" value="DnaJ"/>
    <property type="match status" value="1"/>
</dbReference>
<feature type="domain" description="J" evidence="2">
    <location>
        <begin position="32"/>
        <end position="112"/>
    </location>
</feature>
<evidence type="ECO:0000256" key="1">
    <source>
        <dbReference type="SAM" id="MobiDB-lite"/>
    </source>
</evidence>
<dbReference type="RefSeq" id="XP_067550190.1">
    <property type="nucleotide sequence ID" value="XM_067690407.1"/>
</dbReference>
<accession>A0A8H7ZIA8</accession>
<dbReference type="PANTHER" id="PTHR46620">
    <property type="entry name" value="J DOMAIN-CONTAINING PROTEIN SPF31"/>
    <property type="match status" value="1"/>
</dbReference>
<dbReference type="SUPFAM" id="SSF46565">
    <property type="entry name" value="Chaperone J-domain"/>
    <property type="match status" value="1"/>
</dbReference>
<evidence type="ECO:0000313" key="4">
    <source>
        <dbReference type="Proteomes" id="UP000669133"/>
    </source>
</evidence>